<sequence length="267" mass="30336">MRKLNLKKGVAAALLGITLIQTGCGTRTVYAIENDKVKVAEYKGIEVKKEDPITVDEAYLQGKFQNVVDFYNTYTGSEYEGTDDETVAAVTGGTYSTYEEWADSVRDGYTEGEAEDAVTNMAQAVFSEVFSKSELLGYTQEEYDEEKAAVEEGFLSYSGAGSIEDYQEMEELTAEEYAEVLDTTVLYFLKYRYVLDAIGAAEGIAPTEEEILDEYVYDHLENDLLEEGSEEWNEEYELLMESYDDYYYSELFSRVLDFLYENADIQE</sequence>
<comment type="caution">
    <text evidence="1">The sequence shown here is derived from an EMBL/GenBank/DDBJ whole genome shotgun (WGS) entry which is preliminary data.</text>
</comment>
<reference evidence="1" key="2">
    <citation type="submission" date="2021-04" db="EMBL/GenBank/DDBJ databases">
        <authorList>
            <person name="Gilroy R."/>
        </authorList>
    </citation>
    <scope>NUCLEOTIDE SEQUENCE</scope>
    <source>
        <strain evidence="1">CHK196-7946</strain>
    </source>
</reference>
<proteinExistence type="predicted"/>
<dbReference type="Gene3D" id="1.10.3120.10">
    <property type="entry name" value="Trigger factor, C-terminal domain"/>
    <property type="match status" value="1"/>
</dbReference>
<dbReference type="InterPro" id="IPR027304">
    <property type="entry name" value="Trigger_fact/SurA_dom_sf"/>
</dbReference>
<evidence type="ECO:0008006" key="3">
    <source>
        <dbReference type="Google" id="ProtNLM"/>
    </source>
</evidence>
<name>A0A9D2QAM9_9FIRM</name>
<dbReference type="AlphaFoldDB" id="A0A9D2QAM9"/>
<dbReference type="Proteomes" id="UP000823902">
    <property type="component" value="Unassembled WGS sequence"/>
</dbReference>
<evidence type="ECO:0000313" key="1">
    <source>
        <dbReference type="EMBL" id="HJC75601.1"/>
    </source>
</evidence>
<reference evidence="1" key="1">
    <citation type="journal article" date="2021" name="PeerJ">
        <title>Extensive microbial diversity within the chicken gut microbiome revealed by metagenomics and culture.</title>
        <authorList>
            <person name="Gilroy R."/>
            <person name="Ravi A."/>
            <person name="Getino M."/>
            <person name="Pursley I."/>
            <person name="Horton D.L."/>
            <person name="Alikhan N.F."/>
            <person name="Baker D."/>
            <person name="Gharbi K."/>
            <person name="Hall N."/>
            <person name="Watson M."/>
            <person name="Adriaenssens E.M."/>
            <person name="Foster-Nyarko E."/>
            <person name="Jarju S."/>
            <person name="Secka A."/>
            <person name="Antonio M."/>
            <person name="Oren A."/>
            <person name="Chaudhuri R.R."/>
            <person name="La Ragione R."/>
            <person name="Hildebrand F."/>
            <person name="Pallen M.J."/>
        </authorList>
    </citation>
    <scope>NUCLEOTIDE SEQUENCE</scope>
    <source>
        <strain evidence="1">CHK196-7946</strain>
    </source>
</reference>
<organism evidence="1 2">
    <name type="scientific">Candidatus Mediterraneibacter faecavium</name>
    <dbReference type="NCBI Taxonomy" id="2838668"/>
    <lineage>
        <taxon>Bacteria</taxon>
        <taxon>Bacillati</taxon>
        <taxon>Bacillota</taxon>
        <taxon>Clostridia</taxon>
        <taxon>Lachnospirales</taxon>
        <taxon>Lachnospiraceae</taxon>
        <taxon>Mediterraneibacter</taxon>
    </lineage>
</organism>
<gene>
    <name evidence="1" type="ORF">H9697_11800</name>
</gene>
<accession>A0A9D2QAM9</accession>
<protein>
    <recommendedName>
        <fullName evidence="3">Trigger factor C-terminal domain-containing protein</fullName>
    </recommendedName>
</protein>
<evidence type="ECO:0000313" key="2">
    <source>
        <dbReference type="Proteomes" id="UP000823902"/>
    </source>
</evidence>
<dbReference type="GO" id="GO:0006457">
    <property type="term" value="P:protein folding"/>
    <property type="evidence" value="ECO:0007669"/>
    <property type="project" value="InterPro"/>
</dbReference>
<dbReference type="GO" id="GO:0015031">
    <property type="term" value="P:protein transport"/>
    <property type="evidence" value="ECO:0007669"/>
    <property type="project" value="InterPro"/>
</dbReference>
<dbReference type="InterPro" id="IPR037041">
    <property type="entry name" value="Trigger_fac_C_sf"/>
</dbReference>
<dbReference type="SUPFAM" id="SSF109998">
    <property type="entry name" value="Triger factor/SurA peptide-binding domain-like"/>
    <property type="match status" value="1"/>
</dbReference>
<dbReference type="EMBL" id="DWVY01000058">
    <property type="protein sequence ID" value="HJC75601.1"/>
    <property type="molecule type" value="Genomic_DNA"/>
</dbReference>